<dbReference type="AlphaFoldDB" id="A0A6J7M7J8"/>
<organism evidence="2">
    <name type="scientific">freshwater metagenome</name>
    <dbReference type="NCBI Taxonomy" id="449393"/>
    <lineage>
        <taxon>unclassified sequences</taxon>
        <taxon>metagenomes</taxon>
        <taxon>ecological metagenomes</taxon>
    </lineage>
</organism>
<gene>
    <name evidence="2" type="ORF">UFOPK3974_00119</name>
</gene>
<protein>
    <submittedName>
        <fullName evidence="2">Unannotated protein</fullName>
    </submittedName>
</protein>
<name>A0A6J7M7J8_9ZZZZ</name>
<evidence type="ECO:0000313" key="2">
    <source>
        <dbReference type="EMBL" id="CAB4976746.1"/>
    </source>
</evidence>
<sequence length="135" mass="14154">MTPAGQTVTKPLPAGLITVTFNATAAASEGTSDPITPATAKERSPVRQGPLPKLRVSRSRKGLTPVNPPVEAGGIAAPALETCKKADTGRAAVMAMTRLSPALVMLANRCPLNRMPVFLKGLSLEKFTHLSNRRA</sequence>
<feature type="region of interest" description="Disordered" evidence="1">
    <location>
        <begin position="26"/>
        <end position="71"/>
    </location>
</feature>
<proteinExistence type="predicted"/>
<dbReference type="EMBL" id="CAFBOR010000008">
    <property type="protein sequence ID" value="CAB4976746.1"/>
    <property type="molecule type" value="Genomic_DNA"/>
</dbReference>
<reference evidence="2" key="1">
    <citation type="submission" date="2020-05" db="EMBL/GenBank/DDBJ databases">
        <authorList>
            <person name="Chiriac C."/>
            <person name="Salcher M."/>
            <person name="Ghai R."/>
            <person name="Kavagutti S V."/>
        </authorList>
    </citation>
    <scope>NUCLEOTIDE SEQUENCE</scope>
</reference>
<accession>A0A6J7M7J8</accession>
<evidence type="ECO:0000256" key="1">
    <source>
        <dbReference type="SAM" id="MobiDB-lite"/>
    </source>
</evidence>